<accession>A0ABV3FVS4</accession>
<dbReference type="EMBL" id="JBFAKC010000007">
    <property type="protein sequence ID" value="MEV0709527.1"/>
    <property type="molecule type" value="Genomic_DNA"/>
</dbReference>
<reference evidence="2 3" key="1">
    <citation type="submission" date="2024-06" db="EMBL/GenBank/DDBJ databases">
        <title>The Natural Products Discovery Center: Release of the First 8490 Sequenced Strains for Exploring Actinobacteria Biosynthetic Diversity.</title>
        <authorList>
            <person name="Kalkreuter E."/>
            <person name="Kautsar S.A."/>
            <person name="Yang D."/>
            <person name="Bader C.D."/>
            <person name="Teijaro C.N."/>
            <person name="Fluegel L."/>
            <person name="Davis C.M."/>
            <person name="Simpson J.R."/>
            <person name="Lauterbach L."/>
            <person name="Steele A.D."/>
            <person name="Gui C."/>
            <person name="Meng S."/>
            <person name="Li G."/>
            <person name="Viehrig K."/>
            <person name="Ye F."/>
            <person name="Su P."/>
            <person name="Kiefer A.F."/>
            <person name="Nichols A."/>
            <person name="Cepeda A.J."/>
            <person name="Yan W."/>
            <person name="Fan B."/>
            <person name="Jiang Y."/>
            <person name="Adhikari A."/>
            <person name="Zheng C.-J."/>
            <person name="Schuster L."/>
            <person name="Cowan T.M."/>
            <person name="Smanski M.J."/>
            <person name="Chevrette M.G."/>
            <person name="De Carvalho L.P.S."/>
            <person name="Shen B."/>
        </authorList>
    </citation>
    <scope>NUCLEOTIDE SEQUENCE [LARGE SCALE GENOMIC DNA]</scope>
    <source>
        <strain evidence="2 3">NPDC050403</strain>
    </source>
</reference>
<evidence type="ECO:0000313" key="3">
    <source>
        <dbReference type="Proteomes" id="UP001551695"/>
    </source>
</evidence>
<comment type="caution">
    <text evidence="2">The sequence shown here is derived from an EMBL/GenBank/DDBJ whole genome shotgun (WGS) entry which is preliminary data.</text>
</comment>
<dbReference type="Proteomes" id="UP001551695">
    <property type="component" value="Unassembled WGS sequence"/>
</dbReference>
<evidence type="ECO:0000313" key="2">
    <source>
        <dbReference type="EMBL" id="MEV0709527.1"/>
    </source>
</evidence>
<protein>
    <submittedName>
        <fullName evidence="2">PPC domain-containing protein</fullName>
    </submittedName>
</protein>
<feature type="chain" id="PRO_5046554325" evidence="1">
    <location>
        <begin position="34"/>
        <end position="132"/>
    </location>
</feature>
<proteinExistence type="predicted"/>
<gene>
    <name evidence="2" type="ORF">AB0I48_18355</name>
</gene>
<evidence type="ECO:0000256" key="1">
    <source>
        <dbReference type="SAM" id="SignalP"/>
    </source>
</evidence>
<dbReference type="RefSeq" id="WP_357785103.1">
    <property type="nucleotide sequence ID" value="NZ_JBFAKC010000007.1"/>
</dbReference>
<organism evidence="2 3">
    <name type="scientific">Nocardia aurea</name>
    <dbReference type="NCBI Taxonomy" id="2144174"/>
    <lineage>
        <taxon>Bacteria</taxon>
        <taxon>Bacillati</taxon>
        <taxon>Actinomycetota</taxon>
        <taxon>Actinomycetes</taxon>
        <taxon>Mycobacteriales</taxon>
        <taxon>Nocardiaceae</taxon>
        <taxon>Nocardia</taxon>
    </lineage>
</organism>
<keyword evidence="3" id="KW-1185">Reference proteome</keyword>
<sequence length="132" mass="13572">MASSIRTVRAASAIALASVATTVAVAFAGTAHAGVYTEVEFAPGTSAAVVDGAVVRGDADSYFFEARRGQVLDSTLTSVEGNANLSISGPDGPVIVVSDAWTRIVLPSDGFYRVTVAPTRGNATYTLYVEIV</sequence>
<dbReference type="Gene3D" id="2.60.120.380">
    <property type="match status" value="1"/>
</dbReference>
<name>A0ABV3FVS4_9NOCA</name>
<keyword evidence="1" id="KW-0732">Signal</keyword>
<feature type="signal peptide" evidence="1">
    <location>
        <begin position="1"/>
        <end position="33"/>
    </location>
</feature>